<dbReference type="CDD" id="cd00054">
    <property type="entry name" value="EGF_CA"/>
    <property type="match status" value="1"/>
</dbReference>
<dbReference type="Gene3D" id="2.40.10.10">
    <property type="entry name" value="Trypsin-like serine proteases"/>
    <property type="match status" value="2"/>
</dbReference>
<dbReference type="Pfam" id="PF00089">
    <property type="entry name" value="Trypsin"/>
    <property type="match status" value="1"/>
</dbReference>
<evidence type="ECO:0000256" key="8">
    <source>
        <dbReference type="ARBA" id="ARBA00022685"/>
    </source>
</evidence>
<protein>
    <recommendedName>
        <fullName evidence="22">Vitamin K-dependent protein C</fullName>
        <ecNumber evidence="21">3.4.21.69</ecNumber>
    </recommendedName>
    <alternativeName>
        <fullName evidence="25">Anticoagulant protein C</fullName>
    </alternativeName>
    <alternativeName>
        <fullName evidence="23">Autoprothrombin IIA</fullName>
    </alternativeName>
    <alternativeName>
        <fullName evidence="24">Blood coagulation factor XIV</fullName>
    </alternativeName>
</protein>
<dbReference type="InterPro" id="IPR050442">
    <property type="entry name" value="Peptidase_S1_coag_factors"/>
</dbReference>
<feature type="active site" description="Charge relay system" evidence="26">
    <location>
        <position position="378"/>
    </location>
</feature>
<dbReference type="PANTHER" id="PTHR24278:SF0">
    <property type="entry name" value="VITAMIN K-DEPENDENT PROTEIN C"/>
    <property type="match status" value="1"/>
</dbReference>
<keyword evidence="4" id="KW-0301">Gamma-carboxyglutamic acid</keyword>
<dbReference type="SMART" id="SM00181">
    <property type="entry name" value="EGF"/>
    <property type="match status" value="2"/>
</dbReference>
<keyword evidence="6 27" id="KW-0245">EGF-like domain</keyword>
<reference evidence="34" key="1">
    <citation type="submission" date="2025-08" db="UniProtKB">
        <authorList>
            <consortium name="RefSeq"/>
        </authorList>
    </citation>
    <scope>IDENTIFICATION</scope>
</reference>
<comment type="catalytic activity">
    <reaction evidence="19">
        <text>Degradation of blood coagulation factors Va and VIIIa.</text>
        <dbReference type="EC" id="3.4.21.69"/>
    </reaction>
</comment>
<evidence type="ECO:0000256" key="10">
    <source>
        <dbReference type="ARBA" id="ARBA00022801"/>
    </source>
</evidence>
<dbReference type="RefSeq" id="XP_028987191.1">
    <property type="nucleotide sequence ID" value="XM_029131358.2"/>
</dbReference>
<keyword evidence="11" id="KW-0256">Endoplasmic reticulum</keyword>
<dbReference type="PROSITE" id="PS00135">
    <property type="entry name" value="TRYPSIN_SER"/>
    <property type="match status" value="1"/>
</dbReference>
<dbReference type="PRINTS" id="PR00001">
    <property type="entry name" value="GLABLOOD"/>
</dbReference>
<dbReference type="KEGG" id="bspl:114844190"/>
<feature type="disulfide bond" evidence="27">
    <location>
        <begin position="110"/>
        <end position="119"/>
    </location>
</feature>
<dbReference type="Pfam" id="PF00594">
    <property type="entry name" value="Gla"/>
    <property type="match status" value="1"/>
</dbReference>
<dbReference type="OrthoDB" id="9028152at2759"/>
<keyword evidence="14" id="KW-0333">Golgi apparatus</keyword>
<feature type="active site" description="Charge relay system" evidence="26">
    <location>
        <position position="235"/>
    </location>
</feature>
<comment type="function">
    <text evidence="20">Protein C is a vitamin K-dependent serine protease that regulates blood coagulation by inactivating factors Va and VIIIa in the presence of calcium ions and phospholipids. Exerts a protective effect on the endothelial cell barrier function.</text>
</comment>
<evidence type="ECO:0000259" key="32">
    <source>
        <dbReference type="PROSITE" id="PS50998"/>
    </source>
</evidence>
<evidence type="ECO:0000259" key="31">
    <source>
        <dbReference type="PROSITE" id="PS50240"/>
    </source>
</evidence>
<keyword evidence="12 28" id="KW-0720">Serine protease</keyword>
<keyword evidence="16" id="KW-0865">Zymogen</keyword>
<evidence type="ECO:0000256" key="13">
    <source>
        <dbReference type="ARBA" id="ARBA00022837"/>
    </source>
</evidence>
<dbReference type="FunFam" id="2.40.10.10:FF:000015">
    <property type="entry name" value="Atrial natriuretic peptide-converting enzyme"/>
    <property type="match status" value="1"/>
</dbReference>
<dbReference type="InterPro" id="IPR033116">
    <property type="entry name" value="TRYPSIN_SER"/>
</dbReference>
<dbReference type="InterPro" id="IPR001254">
    <property type="entry name" value="Trypsin_dom"/>
</dbReference>
<dbReference type="PROSITE" id="PS00010">
    <property type="entry name" value="ASX_HYDROXYL"/>
    <property type="match status" value="1"/>
</dbReference>
<evidence type="ECO:0000256" key="18">
    <source>
        <dbReference type="ARBA" id="ARBA00023180"/>
    </source>
</evidence>
<keyword evidence="10 28" id="KW-0378">Hydrolase</keyword>
<dbReference type="GO" id="GO:0005615">
    <property type="term" value="C:extracellular space"/>
    <property type="evidence" value="ECO:0007669"/>
    <property type="project" value="TreeGrafter"/>
</dbReference>
<dbReference type="PROSITE" id="PS00022">
    <property type="entry name" value="EGF_1"/>
    <property type="match status" value="1"/>
</dbReference>
<dbReference type="EC" id="3.4.21.69" evidence="21"/>
<keyword evidence="7 28" id="KW-0645">Protease</keyword>
<dbReference type="PROSITE" id="PS01187">
    <property type="entry name" value="EGF_CA"/>
    <property type="match status" value="1"/>
</dbReference>
<dbReference type="InterPro" id="IPR012224">
    <property type="entry name" value="Pept_S1A_FX"/>
</dbReference>
<dbReference type="CTD" id="393327"/>
<dbReference type="PROSITE" id="PS50998">
    <property type="entry name" value="GLA_2"/>
    <property type="match status" value="1"/>
</dbReference>
<evidence type="ECO:0000256" key="20">
    <source>
        <dbReference type="ARBA" id="ARBA00037553"/>
    </source>
</evidence>
<dbReference type="SMART" id="SM00020">
    <property type="entry name" value="Tryp_SPc"/>
    <property type="match status" value="1"/>
</dbReference>
<evidence type="ECO:0000256" key="7">
    <source>
        <dbReference type="ARBA" id="ARBA00022670"/>
    </source>
</evidence>
<feature type="domain" description="EGF-like" evidence="30">
    <location>
        <begin position="85"/>
        <end position="120"/>
    </location>
</feature>
<keyword evidence="9" id="KW-0356">Hemostasis</keyword>
<evidence type="ECO:0000256" key="9">
    <source>
        <dbReference type="ARBA" id="ARBA00022696"/>
    </source>
</evidence>
<dbReference type="SMART" id="SM00179">
    <property type="entry name" value="EGF_CA"/>
    <property type="match status" value="1"/>
</dbReference>
<feature type="domain" description="Peptidase S1" evidence="31">
    <location>
        <begin position="194"/>
        <end position="426"/>
    </location>
</feature>
<feature type="active site" description="Charge relay system" evidence="26">
    <location>
        <position position="281"/>
    </location>
</feature>
<dbReference type="PROSITE" id="PS50026">
    <property type="entry name" value="EGF_3"/>
    <property type="match status" value="1"/>
</dbReference>
<evidence type="ECO:0000256" key="26">
    <source>
        <dbReference type="PIRSR" id="PIRSR001143-1"/>
    </source>
</evidence>
<dbReference type="InterPro" id="IPR009003">
    <property type="entry name" value="Peptidase_S1_PA"/>
</dbReference>
<comment type="caution">
    <text evidence="27">Lacks conserved residue(s) required for the propagation of feature annotation.</text>
</comment>
<keyword evidence="8" id="KW-0165">Cleavage on pair of basic residues</keyword>
<dbReference type="PANTHER" id="PTHR24278">
    <property type="entry name" value="COAGULATION FACTOR"/>
    <property type="match status" value="1"/>
</dbReference>
<accession>A0A6P7KXP2</accession>
<dbReference type="GO" id="GO:0007596">
    <property type="term" value="P:blood coagulation"/>
    <property type="evidence" value="ECO:0007669"/>
    <property type="project" value="UniProtKB-KW"/>
</dbReference>
<dbReference type="GO" id="GO:0005783">
    <property type="term" value="C:endoplasmic reticulum"/>
    <property type="evidence" value="ECO:0007669"/>
    <property type="project" value="UniProtKB-SubCell"/>
</dbReference>
<dbReference type="InterPro" id="IPR035972">
    <property type="entry name" value="GLA-like_dom_SF"/>
</dbReference>
<dbReference type="InterPro" id="IPR000152">
    <property type="entry name" value="EGF-type_Asp/Asn_hydroxyl_site"/>
</dbReference>
<dbReference type="GO" id="GO:0005509">
    <property type="term" value="F:calcium ion binding"/>
    <property type="evidence" value="ECO:0007669"/>
    <property type="project" value="InterPro"/>
</dbReference>
<dbReference type="InterPro" id="IPR001881">
    <property type="entry name" value="EGF-like_Ca-bd_dom"/>
</dbReference>
<dbReference type="GO" id="GO:0005794">
    <property type="term" value="C:Golgi apparatus"/>
    <property type="evidence" value="ECO:0007669"/>
    <property type="project" value="UniProtKB-SubCell"/>
</dbReference>
<evidence type="ECO:0000256" key="16">
    <source>
        <dbReference type="ARBA" id="ARBA00023145"/>
    </source>
</evidence>
<evidence type="ECO:0000313" key="33">
    <source>
        <dbReference type="Proteomes" id="UP000515150"/>
    </source>
</evidence>
<dbReference type="PROSITE" id="PS50240">
    <property type="entry name" value="TRYPSIN_DOM"/>
    <property type="match status" value="1"/>
</dbReference>
<evidence type="ECO:0000256" key="24">
    <source>
        <dbReference type="ARBA" id="ARBA00042403"/>
    </source>
</evidence>
<evidence type="ECO:0000256" key="5">
    <source>
        <dbReference type="ARBA" id="ARBA00022525"/>
    </source>
</evidence>
<keyword evidence="29" id="KW-0732">Signal</keyword>
<keyword evidence="15" id="KW-0094">Blood coagulation</keyword>
<dbReference type="SUPFAM" id="SSF50494">
    <property type="entry name" value="Trypsin-like serine proteases"/>
    <property type="match status" value="1"/>
</dbReference>
<evidence type="ECO:0000256" key="6">
    <source>
        <dbReference type="ARBA" id="ARBA00022536"/>
    </source>
</evidence>
<evidence type="ECO:0000256" key="27">
    <source>
        <dbReference type="PROSITE-ProRule" id="PRU00076"/>
    </source>
</evidence>
<comment type="subcellular location">
    <subcellularLocation>
        <location evidence="1">Endoplasmic reticulum</location>
    </subcellularLocation>
    <subcellularLocation>
        <location evidence="2">Golgi apparatus</location>
    </subcellularLocation>
    <subcellularLocation>
        <location evidence="3">Secreted</location>
    </subcellularLocation>
</comment>
<dbReference type="Gene3D" id="4.10.740.10">
    <property type="entry name" value="Coagulation Factor IX"/>
    <property type="match status" value="1"/>
</dbReference>
<dbReference type="InterPro" id="IPR018097">
    <property type="entry name" value="EGF_Ca-bd_CS"/>
</dbReference>
<dbReference type="GO" id="GO:0006508">
    <property type="term" value="P:proteolysis"/>
    <property type="evidence" value="ECO:0007669"/>
    <property type="project" value="UniProtKB-KW"/>
</dbReference>
<evidence type="ECO:0000256" key="4">
    <source>
        <dbReference type="ARBA" id="ARBA00022479"/>
    </source>
</evidence>
<dbReference type="PROSITE" id="PS00011">
    <property type="entry name" value="GLA_1"/>
    <property type="match status" value="1"/>
</dbReference>
<dbReference type="PIRSF" id="PIRSF001143">
    <property type="entry name" value="Factor_X"/>
    <property type="match status" value="1"/>
</dbReference>
<dbReference type="InParanoid" id="A0A6P7KXP2"/>
<dbReference type="PRINTS" id="PR00722">
    <property type="entry name" value="CHYMOTRYPSIN"/>
</dbReference>
<dbReference type="InterPro" id="IPR000742">
    <property type="entry name" value="EGF"/>
</dbReference>
<evidence type="ECO:0000256" key="15">
    <source>
        <dbReference type="ARBA" id="ARBA00023084"/>
    </source>
</evidence>
<dbReference type="Pfam" id="PF14670">
    <property type="entry name" value="FXa_inhibition"/>
    <property type="match status" value="1"/>
</dbReference>
<dbReference type="InterPro" id="IPR043504">
    <property type="entry name" value="Peptidase_S1_PA_chymotrypsin"/>
</dbReference>
<evidence type="ECO:0000256" key="29">
    <source>
        <dbReference type="SAM" id="SignalP"/>
    </source>
</evidence>
<dbReference type="CDD" id="cd00190">
    <property type="entry name" value="Tryp_SPc"/>
    <property type="match status" value="1"/>
</dbReference>
<evidence type="ECO:0000259" key="30">
    <source>
        <dbReference type="PROSITE" id="PS50026"/>
    </source>
</evidence>
<evidence type="ECO:0000256" key="12">
    <source>
        <dbReference type="ARBA" id="ARBA00022825"/>
    </source>
</evidence>
<keyword evidence="5" id="KW-0964">Secreted</keyword>
<dbReference type="InterPro" id="IPR000294">
    <property type="entry name" value="GLA_domain"/>
</dbReference>
<name>A0A6P7KXP2_BETSP</name>
<organism evidence="33 34">
    <name type="scientific">Betta splendens</name>
    <name type="common">Siamese fighting fish</name>
    <dbReference type="NCBI Taxonomy" id="158456"/>
    <lineage>
        <taxon>Eukaryota</taxon>
        <taxon>Metazoa</taxon>
        <taxon>Chordata</taxon>
        <taxon>Craniata</taxon>
        <taxon>Vertebrata</taxon>
        <taxon>Euteleostomi</taxon>
        <taxon>Actinopterygii</taxon>
        <taxon>Neopterygii</taxon>
        <taxon>Teleostei</taxon>
        <taxon>Neoteleostei</taxon>
        <taxon>Acanthomorphata</taxon>
        <taxon>Anabantaria</taxon>
        <taxon>Anabantiformes</taxon>
        <taxon>Anabantoidei</taxon>
        <taxon>Osphronemidae</taxon>
        <taxon>Betta</taxon>
    </lineage>
</organism>
<keyword evidence="18" id="KW-0325">Glycoprotein</keyword>
<feature type="signal peptide" evidence="29">
    <location>
        <begin position="1"/>
        <end position="21"/>
    </location>
</feature>
<evidence type="ECO:0000256" key="17">
    <source>
        <dbReference type="ARBA" id="ARBA00023157"/>
    </source>
</evidence>
<evidence type="ECO:0000256" key="28">
    <source>
        <dbReference type="RuleBase" id="RU363034"/>
    </source>
</evidence>
<dbReference type="InterPro" id="IPR001314">
    <property type="entry name" value="Peptidase_S1A"/>
</dbReference>
<evidence type="ECO:0000256" key="3">
    <source>
        <dbReference type="ARBA" id="ARBA00004613"/>
    </source>
</evidence>
<evidence type="ECO:0000313" key="34">
    <source>
        <dbReference type="RefSeq" id="XP_028987191.1"/>
    </source>
</evidence>
<dbReference type="FunFam" id="4.10.740.10:FF:000001">
    <property type="entry name" value="vitamin K-dependent protein S"/>
    <property type="match status" value="1"/>
</dbReference>
<evidence type="ECO:0000256" key="2">
    <source>
        <dbReference type="ARBA" id="ARBA00004555"/>
    </source>
</evidence>
<dbReference type="InterPro" id="IPR017857">
    <property type="entry name" value="Coagulation_fac-like_Gla_dom"/>
</dbReference>
<evidence type="ECO:0000256" key="11">
    <source>
        <dbReference type="ARBA" id="ARBA00022824"/>
    </source>
</evidence>
<feature type="disulfide bond" evidence="27">
    <location>
        <begin position="89"/>
        <end position="99"/>
    </location>
</feature>
<evidence type="ECO:0000256" key="23">
    <source>
        <dbReference type="ARBA" id="ARBA00041306"/>
    </source>
</evidence>
<proteinExistence type="predicted"/>
<dbReference type="GO" id="GO:0004252">
    <property type="term" value="F:serine-type endopeptidase activity"/>
    <property type="evidence" value="ECO:0007669"/>
    <property type="project" value="UniProtKB-EC"/>
</dbReference>
<dbReference type="PROSITE" id="PS01186">
    <property type="entry name" value="EGF_2"/>
    <property type="match status" value="1"/>
</dbReference>
<evidence type="ECO:0000256" key="1">
    <source>
        <dbReference type="ARBA" id="ARBA00004240"/>
    </source>
</evidence>
<dbReference type="SMART" id="SM00069">
    <property type="entry name" value="GLA"/>
    <property type="match status" value="1"/>
</dbReference>
<dbReference type="AlphaFoldDB" id="A0A6P7KXP2"/>
<evidence type="ECO:0000256" key="22">
    <source>
        <dbReference type="ARBA" id="ARBA00040219"/>
    </source>
</evidence>
<dbReference type="SUPFAM" id="SSF57630">
    <property type="entry name" value="GLA-domain"/>
    <property type="match status" value="1"/>
</dbReference>
<evidence type="ECO:0000256" key="19">
    <source>
        <dbReference type="ARBA" id="ARBA00036045"/>
    </source>
</evidence>
<dbReference type="Proteomes" id="UP000515150">
    <property type="component" value="Chromosome 17"/>
</dbReference>
<gene>
    <name evidence="34" type="primary">proca</name>
</gene>
<dbReference type="Gene3D" id="2.10.25.10">
    <property type="entry name" value="Laminin"/>
    <property type="match status" value="2"/>
</dbReference>
<evidence type="ECO:0000256" key="25">
    <source>
        <dbReference type="ARBA" id="ARBA00042906"/>
    </source>
</evidence>
<dbReference type="InterPro" id="IPR018114">
    <property type="entry name" value="TRYPSIN_HIS"/>
</dbReference>
<evidence type="ECO:0000256" key="14">
    <source>
        <dbReference type="ARBA" id="ARBA00023034"/>
    </source>
</evidence>
<feature type="domain" description="Gla" evidence="32">
    <location>
        <begin position="39"/>
        <end position="85"/>
    </location>
</feature>
<feature type="chain" id="PRO_5027744427" description="Vitamin K-dependent protein C" evidence="29">
    <location>
        <begin position="22"/>
        <end position="443"/>
    </location>
</feature>
<keyword evidence="17 27" id="KW-1015">Disulfide bond</keyword>
<evidence type="ECO:0000256" key="21">
    <source>
        <dbReference type="ARBA" id="ARBA00038995"/>
    </source>
</evidence>
<dbReference type="GeneID" id="114844190"/>
<keyword evidence="33" id="KW-1185">Reference proteome</keyword>
<sequence length="443" mass="49440">MSRLVLCLSAIFALWWASVLSLSVFSDPPRAHMLLRSRRANSFMEELKPPSKERECMEERCSFEEAREIFTTREATLEFWTVYVDGNQCLANSCVHGHCLDKYQDYACVCHPGFEGRYCDQPQTATNCSVDNGGCDHDCVENRDKPSRTCSCLKGYKLHNDAKKCVPAGSSSCGRLMISRSSYTKPRDGLLPWILGGEVGKKGESPWQALLLNANGLFHCGGVLIDESWVLTAAHCLEGSTRFKVRLGDYERFKKENTEVMVSVARSYRHPDYNSRTVDNDIALLRLEHPVSFTSYISPVCLPGRQLAERVLHLNGTVMVVSGWGRNDSHKYSSALNVIRIPLVDRAVCAQRMSHNISDNVLCAGVLGQRIDACEGDSGGPMVTLYRDTWFLIGLVSWGEGCGKRDKLGIYTKVSNYQEWMSGVMEEWAGRQPQPAPGAAARL</sequence>
<keyword evidence="13" id="KW-0106">Calcium</keyword>
<dbReference type="PROSITE" id="PS00134">
    <property type="entry name" value="TRYPSIN_HIS"/>
    <property type="match status" value="1"/>
</dbReference>